<reference evidence="9 10" key="1">
    <citation type="journal article" date="2014" name="Agronomy (Basel)">
        <title>A Draft Genome Sequence for Ensete ventricosum, the Drought-Tolerant Tree Against Hunger.</title>
        <authorList>
            <person name="Harrison J."/>
            <person name="Moore K.A."/>
            <person name="Paszkiewicz K."/>
            <person name="Jones T."/>
            <person name="Grant M."/>
            <person name="Ambacheew D."/>
            <person name="Muzemil S."/>
            <person name="Studholme D.J."/>
        </authorList>
    </citation>
    <scope>NUCLEOTIDE SEQUENCE [LARGE SCALE GENOMIC DNA]</scope>
</reference>
<organism evidence="9 10">
    <name type="scientific">Ensete ventricosum</name>
    <name type="common">Abyssinian banana</name>
    <name type="synonym">Musa ensete</name>
    <dbReference type="NCBI Taxonomy" id="4639"/>
    <lineage>
        <taxon>Eukaryota</taxon>
        <taxon>Viridiplantae</taxon>
        <taxon>Streptophyta</taxon>
        <taxon>Embryophyta</taxon>
        <taxon>Tracheophyta</taxon>
        <taxon>Spermatophyta</taxon>
        <taxon>Magnoliopsida</taxon>
        <taxon>Liliopsida</taxon>
        <taxon>Zingiberales</taxon>
        <taxon>Musaceae</taxon>
        <taxon>Ensete</taxon>
    </lineage>
</organism>
<dbReference type="GO" id="GO:0043021">
    <property type="term" value="F:ribonucleoprotein complex binding"/>
    <property type="evidence" value="ECO:0007669"/>
    <property type="project" value="TreeGrafter"/>
</dbReference>
<evidence type="ECO:0000313" key="10">
    <source>
        <dbReference type="Proteomes" id="UP000287651"/>
    </source>
</evidence>
<keyword evidence="3" id="KW-0698">rRNA processing</keyword>
<keyword evidence="4" id="KW-0853">WD repeat</keyword>
<dbReference type="EMBL" id="AMZH03002432">
    <property type="protein sequence ID" value="RRT75593.1"/>
    <property type="molecule type" value="Genomic_DNA"/>
</dbReference>
<feature type="domain" description="BOP1 N-terminal" evidence="8">
    <location>
        <begin position="159"/>
        <end position="196"/>
    </location>
</feature>
<dbReference type="InterPro" id="IPR012953">
    <property type="entry name" value="BOP1_N_dom"/>
</dbReference>
<dbReference type="GO" id="GO:0000463">
    <property type="term" value="P:maturation of LSU-rRNA from tricistronic rRNA transcript (SSU-rRNA, 5.8S rRNA, LSU-rRNA)"/>
    <property type="evidence" value="ECO:0007669"/>
    <property type="project" value="TreeGrafter"/>
</dbReference>
<dbReference type="Pfam" id="PF08145">
    <property type="entry name" value="BOP1NT"/>
    <property type="match status" value="1"/>
</dbReference>
<accession>A0A427AH60</accession>
<evidence type="ECO:0000259" key="8">
    <source>
        <dbReference type="Pfam" id="PF08145"/>
    </source>
</evidence>
<evidence type="ECO:0000256" key="7">
    <source>
        <dbReference type="SAM" id="MobiDB-lite"/>
    </source>
</evidence>
<comment type="subcellular location">
    <subcellularLocation>
        <location evidence="1">Nucleus</location>
        <location evidence="1">Nucleolus</location>
    </subcellularLocation>
</comment>
<feature type="region of interest" description="Disordered" evidence="7">
    <location>
        <begin position="108"/>
        <end position="153"/>
    </location>
</feature>
<dbReference type="Proteomes" id="UP000287651">
    <property type="component" value="Unassembled WGS sequence"/>
</dbReference>
<feature type="non-terminal residue" evidence="9">
    <location>
        <position position="1"/>
    </location>
</feature>
<dbReference type="InterPro" id="IPR028598">
    <property type="entry name" value="BOP1/Erb1"/>
</dbReference>
<dbReference type="GO" id="GO:0030687">
    <property type="term" value="C:preribosome, large subunit precursor"/>
    <property type="evidence" value="ECO:0007669"/>
    <property type="project" value="TreeGrafter"/>
</dbReference>
<dbReference type="GO" id="GO:0070545">
    <property type="term" value="C:PeBoW complex"/>
    <property type="evidence" value="ECO:0007669"/>
    <property type="project" value="TreeGrafter"/>
</dbReference>
<evidence type="ECO:0000256" key="4">
    <source>
        <dbReference type="ARBA" id="ARBA00022574"/>
    </source>
</evidence>
<protein>
    <recommendedName>
        <fullName evidence="8">BOP1 N-terminal domain-containing protein</fullName>
    </recommendedName>
</protein>
<feature type="region of interest" description="Disordered" evidence="7">
    <location>
        <begin position="1"/>
        <end position="30"/>
    </location>
</feature>
<evidence type="ECO:0000256" key="6">
    <source>
        <dbReference type="ARBA" id="ARBA00023242"/>
    </source>
</evidence>
<keyword evidence="2" id="KW-0690">Ribosome biogenesis</keyword>
<sequence>ELDRGDRVAAASRGPPWLRRRRQQQQPWGSRGDLLRTRIDWNKKSTRSRLQTVMWRKPVIEMRNRSRVMPRVYRRMRWALFPAQEKDEQSLGKDLNVLIGFGLFELQGSPGSPVDSEEDNWDVSDDEDHRSGEESDSSEEEVGRVPSRNTIGDVPLEWYKDEEHIGYDVAGRKIKKQARRDRIESFLAGVDDAKNW</sequence>
<keyword evidence="6" id="KW-0539">Nucleus</keyword>
<dbReference type="PANTHER" id="PTHR17605:SF0">
    <property type="entry name" value="RIBOSOME BIOGENESIS PROTEIN BOP1"/>
    <property type="match status" value="1"/>
</dbReference>
<gene>
    <name evidence="9" type="ORF">B296_00007953</name>
</gene>
<comment type="caution">
    <text evidence="9">The sequence shown here is derived from an EMBL/GenBank/DDBJ whole genome shotgun (WGS) entry which is preliminary data.</text>
</comment>
<feature type="compositionally biased region" description="Acidic residues" evidence="7">
    <location>
        <begin position="115"/>
        <end position="126"/>
    </location>
</feature>
<dbReference type="PANTHER" id="PTHR17605">
    <property type="entry name" value="RIBOSOME BIOGENESIS PROTEIN BOP1 BLOCK OF PROLIFERATION 1 PROTEIN"/>
    <property type="match status" value="1"/>
</dbReference>
<keyword evidence="5" id="KW-0677">Repeat</keyword>
<evidence type="ECO:0000256" key="5">
    <source>
        <dbReference type="ARBA" id="ARBA00022737"/>
    </source>
</evidence>
<evidence type="ECO:0000313" key="9">
    <source>
        <dbReference type="EMBL" id="RRT75593.1"/>
    </source>
</evidence>
<dbReference type="AlphaFoldDB" id="A0A427AH60"/>
<evidence type="ECO:0000256" key="2">
    <source>
        <dbReference type="ARBA" id="ARBA00022517"/>
    </source>
</evidence>
<proteinExistence type="predicted"/>
<evidence type="ECO:0000256" key="1">
    <source>
        <dbReference type="ARBA" id="ARBA00004604"/>
    </source>
</evidence>
<name>A0A427AH60_ENSVE</name>
<evidence type="ECO:0000256" key="3">
    <source>
        <dbReference type="ARBA" id="ARBA00022552"/>
    </source>
</evidence>